<evidence type="ECO:0000259" key="1">
    <source>
        <dbReference type="Pfam" id="PF13723"/>
    </source>
</evidence>
<dbReference type="RefSeq" id="WP_166451944.1">
    <property type="nucleotide sequence ID" value="NZ_JAAOMA010000013.1"/>
</dbReference>
<gene>
    <name evidence="2" type="ORF">HA052_10820</name>
</gene>
<evidence type="ECO:0000313" key="3">
    <source>
        <dbReference type="Proteomes" id="UP001515641"/>
    </source>
</evidence>
<dbReference type="Pfam" id="PF13723">
    <property type="entry name" value="Ketoacyl-synt_2"/>
    <property type="match status" value="1"/>
</dbReference>
<evidence type="ECO:0000313" key="2">
    <source>
        <dbReference type="EMBL" id="NHR05692.1"/>
    </source>
</evidence>
<dbReference type="EMBL" id="JAAOMA010000013">
    <property type="protein sequence ID" value="NHR05692.1"/>
    <property type="molecule type" value="Genomic_DNA"/>
</dbReference>
<accession>A0ABX0L1I3</accession>
<feature type="domain" description="Beta-ketoacyl synthase-like N-terminal" evidence="1">
    <location>
        <begin position="29"/>
        <end position="207"/>
    </location>
</feature>
<name>A0ABX0L1I3_9NEIS</name>
<dbReference type="Proteomes" id="UP001515641">
    <property type="component" value="Unassembled WGS sequence"/>
</dbReference>
<proteinExistence type="predicted"/>
<comment type="caution">
    <text evidence="2">The sequence shown here is derived from an EMBL/GenBank/DDBJ whole genome shotgun (WGS) entry which is preliminary data.</text>
</comment>
<dbReference type="InterPro" id="IPR014030">
    <property type="entry name" value="Ketoacyl_synth_N"/>
</dbReference>
<organism evidence="2 3">
    <name type="scientific">Chromobacterium fluminis</name>
    <dbReference type="NCBI Taxonomy" id="3044269"/>
    <lineage>
        <taxon>Bacteria</taxon>
        <taxon>Pseudomonadati</taxon>
        <taxon>Pseudomonadota</taxon>
        <taxon>Betaproteobacteria</taxon>
        <taxon>Neisseriales</taxon>
        <taxon>Chromobacteriaceae</taxon>
        <taxon>Chromobacterium</taxon>
    </lineage>
</organism>
<sequence>MAEVTMSGEPTLAIQRWAAWMPGRESAADWAQRPLQAAEAPIAYPDCRFVDAAQRRRLSPLARICLHLAQACAADAPAAKLVFASRHGEVNRTHLMLEDIAADSPVSPTVFGLSVHNAIAGTLSLLRRDESAATAVAAGERTLGYGLLEAALTAAEDPAQPVLLLFADLPLLPFYQGADDALDQPQGLALLLRAGAPRWSLRQDARARAPEGWPQPAWLAHGLAGGRTQLELNGWRLSREGA</sequence>
<reference evidence="2 3" key="1">
    <citation type="submission" date="2020-03" db="EMBL/GenBank/DDBJ databases">
        <title>Draft genome sequence of environmentally isolated cultures.</title>
        <authorList>
            <person name="Wilson H.S."/>
            <person name="De Leon M.E."/>
        </authorList>
    </citation>
    <scope>NUCLEOTIDE SEQUENCE [LARGE SCALE GENOMIC DNA]</scope>
    <source>
        <strain evidence="2 3">HSC-31F16</strain>
    </source>
</reference>
<keyword evidence="3" id="KW-1185">Reference proteome</keyword>
<protein>
    <submittedName>
        <fullName evidence="2">Beta-ketoacyl synthase chain length factor</fullName>
    </submittedName>
</protein>